<organism evidence="2 3">
    <name type="scientific">Epilithonimonas arachidiradicis</name>
    <dbReference type="NCBI Taxonomy" id="1617282"/>
    <lineage>
        <taxon>Bacteria</taxon>
        <taxon>Pseudomonadati</taxon>
        <taxon>Bacteroidota</taxon>
        <taxon>Flavobacteriia</taxon>
        <taxon>Flavobacteriales</taxon>
        <taxon>Weeksellaceae</taxon>
        <taxon>Chryseobacterium group</taxon>
        <taxon>Epilithonimonas</taxon>
    </lineage>
</organism>
<dbReference type="AlphaFoldDB" id="A0A420DCT6"/>
<evidence type="ECO:0000313" key="2">
    <source>
        <dbReference type="EMBL" id="RKE89602.1"/>
    </source>
</evidence>
<reference evidence="1" key="4">
    <citation type="submission" date="2024-05" db="EMBL/GenBank/DDBJ databases">
        <authorList>
            <person name="Sun Q."/>
            <person name="Sedlacek I."/>
        </authorList>
    </citation>
    <scope>NUCLEOTIDE SEQUENCE</scope>
    <source>
        <strain evidence="1">CCM 8490</strain>
    </source>
</reference>
<dbReference type="RefSeq" id="WP_120211908.1">
    <property type="nucleotide sequence ID" value="NZ_BMCW01000001.1"/>
</dbReference>
<accession>A0A420DCT6</accession>
<protein>
    <recommendedName>
        <fullName evidence="5">HIRAN domain-containing protein</fullName>
    </recommendedName>
</protein>
<dbReference type="EMBL" id="BMCW01000001">
    <property type="protein sequence ID" value="GGG43848.1"/>
    <property type="molecule type" value="Genomic_DNA"/>
</dbReference>
<dbReference type="EMBL" id="RAQH01000001">
    <property type="protein sequence ID" value="RKE89602.1"/>
    <property type="molecule type" value="Genomic_DNA"/>
</dbReference>
<evidence type="ECO:0008006" key="5">
    <source>
        <dbReference type="Google" id="ProtNLM"/>
    </source>
</evidence>
<dbReference type="Proteomes" id="UP000658202">
    <property type="component" value="Unassembled WGS sequence"/>
</dbReference>
<evidence type="ECO:0000313" key="3">
    <source>
        <dbReference type="Proteomes" id="UP000285906"/>
    </source>
</evidence>
<evidence type="ECO:0000313" key="1">
    <source>
        <dbReference type="EMBL" id="GGG43848.1"/>
    </source>
</evidence>
<dbReference type="Proteomes" id="UP000285906">
    <property type="component" value="Unassembled WGS sequence"/>
</dbReference>
<dbReference type="OrthoDB" id="1332840at2"/>
<gene>
    <name evidence="2" type="ORF">BXY58_0172</name>
    <name evidence="1" type="ORF">GCM10007332_01610</name>
</gene>
<reference evidence="2 3" key="2">
    <citation type="submission" date="2018-09" db="EMBL/GenBank/DDBJ databases">
        <title>Genomic Encyclopedia of Archaeal and Bacterial Type Strains, Phase II (KMG-II): from individual species to whole genera.</title>
        <authorList>
            <person name="Goeker M."/>
        </authorList>
    </citation>
    <scope>NUCLEOTIDE SEQUENCE [LARGE SCALE GENOMIC DNA]</scope>
    <source>
        <strain evidence="2 3">DSM 27620</strain>
    </source>
</reference>
<name>A0A420DCT6_9FLAO</name>
<comment type="caution">
    <text evidence="2">The sequence shown here is derived from an EMBL/GenBank/DDBJ whole genome shotgun (WGS) entry which is preliminary data.</text>
</comment>
<keyword evidence="4" id="KW-1185">Reference proteome</keyword>
<reference evidence="1" key="1">
    <citation type="journal article" date="2014" name="Int. J. Syst. Evol. Microbiol.">
        <title>Complete genome of a new Firmicutes species belonging to the dominant human colonic microbiota ('Ruminococcus bicirculans') reveals two chromosomes and a selective capacity to utilize plant glucans.</title>
        <authorList>
            <consortium name="NISC Comparative Sequencing Program"/>
            <person name="Wegmann U."/>
            <person name="Louis P."/>
            <person name="Goesmann A."/>
            <person name="Henrissat B."/>
            <person name="Duncan S.H."/>
            <person name="Flint H.J."/>
        </authorList>
    </citation>
    <scope>NUCLEOTIDE SEQUENCE</scope>
    <source>
        <strain evidence="1">CCM 8490</strain>
    </source>
</reference>
<reference evidence="4" key="3">
    <citation type="journal article" date="2019" name="Int. J. Syst. Evol. Microbiol.">
        <title>The Global Catalogue of Microorganisms (GCM) 10K type strain sequencing project: providing services to taxonomists for standard genome sequencing and annotation.</title>
        <authorList>
            <consortium name="The Broad Institute Genomics Platform"/>
            <consortium name="The Broad Institute Genome Sequencing Center for Infectious Disease"/>
            <person name="Wu L."/>
            <person name="Ma J."/>
        </authorList>
    </citation>
    <scope>NUCLEOTIDE SEQUENCE [LARGE SCALE GENOMIC DNA]</scope>
    <source>
        <strain evidence="4">CCM 8490</strain>
    </source>
</reference>
<proteinExistence type="predicted"/>
<evidence type="ECO:0000313" key="4">
    <source>
        <dbReference type="Proteomes" id="UP000658202"/>
    </source>
</evidence>
<dbReference type="Gene3D" id="3.30.70.2330">
    <property type="match status" value="1"/>
</dbReference>
<sequence length="219" mass="25372">MKKSIKNIYLTWRTGRGGSRIPIGIIKKNSSEGVVFKYLKKGVEKAKKSGFLLFEGFPDVNKVYNSNVLDIFGHRLIKNERNDSKFFYDFWMIEPGKRDDTFYLLAKTQGLVPTDNFEFLADFYPRKDLCFITEISGLSTTKIESTLVNEGDVLRSVLEKDNSYDKYAVALYKDDIKLGYVKLINSRVFYHTKYKPKVIVHSIEKNGVLKKVFIKVTFE</sequence>